<proteinExistence type="predicted"/>
<keyword evidence="1" id="KW-0472">Membrane</keyword>
<protein>
    <submittedName>
        <fullName evidence="2">Uncharacterized protein</fullName>
    </submittedName>
</protein>
<dbReference type="EMBL" id="LKEF01000002">
    <property type="protein sequence ID" value="KTB68273.1"/>
    <property type="molecule type" value="Genomic_DNA"/>
</dbReference>
<dbReference type="Proteomes" id="UP000054197">
    <property type="component" value="Unassembled WGS sequence"/>
</dbReference>
<reference evidence="2 3" key="1">
    <citation type="submission" date="2015-09" db="EMBL/GenBank/DDBJ databases">
        <title>Genome sequence of ICMP 11288.</title>
        <authorList>
            <person name="Visnovsky S."/>
            <person name="Lu A."/>
            <person name="Panda P."/>
            <person name="Pitman A."/>
        </authorList>
    </citation>
    <scope>NUCLEOTIDE SEQUENCE [LARGE SCALE GENOMIC DNA]</scope>
    <source>
        <strain evidence="2 3">ICMP 11288</strain>
    </source>
</reference>
<accession>A0A0W0I5V1</accession>
<keyword evidence="1" id="KW-0812">Transmembrane</keyword>
<dbReference type="AlphaFoldDB" id="A0A0W0I5V1"/>
<feature type="transmembrane region" description="Helical" evidence="1">
    <location>
        <begin position="52"/>
        <end position="71"/>
    </location>
</feature>
<evidence type="ECO:0000313" key="2">
    <source>
        <dbReference type="EMBL" id="KTB68273.1"/>
    </source>
</evidence>
<keyword evidence="1" id="KW-1133">Transmembrane helix</keyword>
<evidence type="ECO:0000313" key="3">
    <source>
        <dbReference type="Proteomes" id="UP000054197"/>
    </source>
</evidence>
<feature type="transmembrane region" description="Helical" evidence="1">
    <location>
        <begin position="12"/>
        <end position="40"/>
    </location>
</feature>
<gene>
    <name evidence="2" type="ORF">AO063_00775</name>
</gene>
<sequence>MPNVWSKLLEIIGAWISLAIGLFLMPLFFLPAFLFGWIVWDWASPATIYSLLYDKTFIIIIGLALLLLLVWTEGFKASLAEAPFLANLKATGTAPGWLWRVFLYRNSKLAQAYRNIDDFERYLLQADPDLYRHHTQAMSFFPALLEEYVSGHTRRGHIRYTRNGPVNVRSHDVSSHFRSRH</sequence>
<name>A0A0W0I5V1_PSEFL</name>
<comment type="caution">
    <text evidence="2">The sequence shown here is derived from an EMBL/GenBank/DDBJ whole genome shotgun (WGS) entry which is preliminary data.</text>
</comment>
<dbReference type="RefSeq" id="WP_053177957.1">
    <property type="nucleotide sequence ID" value="NZ_LKEF01000002.1"/>
</dbReference>
<evidence type="ECO:0000256" key="1">
    <source>
        <dbReference type="SAM" id="Phobius"/>
    </source>
</evidence>
<organism evidence="2 3">
    <name type="scientific">Pseudomonas fluorescens ICMP 11288</name>
    <dbReference type="NCBI Taxonomy" id="1198309"/>
    <lineage>
        <taxon>Bacteria</taxon>
        <taxon>Pseudomonadati</taxon>
        <taxon>Pseudomonadota</taxon>
        <taxon>Gammaproteobacteria</taxon>
        <taxon>Pseudomonadales</taxon>
        <taxon>Pseudomonadaceae</taxon>
        <taxon>Pseudomonas</taxon>
    </lineage>
</organism>